<keyword evidence="3 6" id="KW-1133">Transmembrane helix</keyword>
<feature type="transmembrane region" description="Helical" evidence="6">
    <location>
        <begin position="477"/>
        <end position="495"/>
    </location>
</feature>
<feature type="transmembrane region" description="Helical" evidence="6">
    <location>
        <begin position="420"/>
        <end position="441"/>
    </location>
</feature>
<feature type="transmembrane region" description="Helical" evidence="6">
    <location>
        <begin position="81"/>
        <end position="103"/>
    </location>
</feature>
<dbReference type="GO" id="GO:0016874">
    <property type="term" value="F:ligase activity"/>
    <property type="evidence" value="ECO:0007669"/>
    <property type="project" value="UniProtKB-KW"/>
</dbReference>
<feature type="compositionally biased region" description="Basic and acidic residues" evidence="5">
    <location>
        <begin position="508"/>
        <end position="518"/>
    </location>
</feature>
<comment type="subcellular location">
    <subcellularLocation>
        <location evidence="1">Membrane</location>
        <topology evidence="1">Multi-pass membrane protein</topology>
    </subcellularLocation>
</comment>
<keyword evidence="9" id="KW-1185">Reference proteome</keyword>
<reference evidence="9" key="1">
    <citation type="submission" date="2016-11" db="EMBL/GenBank/DDBJ databases">
        <authorList>
            <person name="Varghese N."/>
            <person name="Submissions S."/>
        </authorList>
    </citation>
    <scope>NUCLEOTIDE SEQUENCE [LARGE SCALE GENOMIC DNA]</scope>
    <source>
        <strain evidence="9">DSM 16057</strain>
    </source>
</reference>
<evidence type="ECO:0000256" key="2">
    <source>
        <dbReference type="ARBA" id="ARBA00022692"/>
    </source>
</evidence>
<feature type="transmembrane region" description="Helical" evidence="6">
    <location>
        <begin position="453"/>
        <end position="471"/>
    </location>
</feature>
<sequence length="796" mass="86878">MREMIKLPANPPLKPQPILYLNLRPFFLAGLWFILFTSPFMRGLFFAPELLTYHIITAAAFAFCVYDQVLRREVHYPRTPLDLSILALVAAYALSLITAVHMRSAIEELLKAATYFMVYWMALRAMRGEKDLDRLLNVVYAAGIGVAAVGLLAAARVFNFPGAYENGVIMSTLQYKNALAVYLASVNVIGLGLSLKPERLLPKVFYAAGNMLLVVVILGTQSRGGWVLYPLAMAAFVALVPKSFRWRGAYHLVIFLGCGLVTARFFYGHLQGAQGFAVLKYLLAGLVAAAVLQVCYHFLALWLNRDTVPENTRRLVATGGLAYFGAVLAVYLWYAAAAFPVAAAQVLPGRVIARAETISGHDPSFRSRLEYSRDALRIVRDYPVTGAGGGGWNALYHRYASSLYWTTETHNHFFQTWVEAGTLGFLALLAVWVGFVLLLVRFKRREEGEGVRISAWSAAVAALTLGVHSAFDFDLSLAALGIYLYALLGGVQGVVPEPVHKTGPAPAGERRAQDRDLPPEAPAGRRAGPAAWRPLVALALAGTLAAAAVIYPARAFYAAGVAGAEGARALLAKDLESAKGFYEQAHRLDPFTASYAADLAQVWAVLAAARDDAVARYRSMQYAREAAKAEPYNTKVRATLVNVYSLLREYDLMVAEAASLCEANPLAAEHHEILARARLDAARHYLKRGGRQKAREYLQQVLDTPGRLPAAISRPSPALYLTAGQAAYLLGDMPRAAELLELARGDRDIAFEAELWLAASLARKGEASRAGAMVKELEEKKPGALEAYKEILKQGK</sequence>
<evidence type="ECO:0000256" key="4">
    <source>
        <dbReference type="ARBA" id="ARBA00023136"/>
    </source>
</evidence>
<evidence type="ECO:0000256" key="3">
    <source>
        <dbReference type="ARBA" id="ARBA00022989"/>
    </source>
</evidence>
<name>A0A1M6LQ61_9FIRM</name>
<dbReference type="AlphaFoldDB" id="A0A1M6LQ61"/>
<dbReference type="PANTHER" id="PTHR37422">
    <property type="entry name" value="TEICHURONIC ACID BIOSYNTHESIS PROTEIN TUAE"/>
    <property type="match status" value="1"/>
</dbReference>
<dbReference type="InterPro" id="IPR007016">
    <property type="entry name" value="O-antigen_ligase-rel_domated"/>
</dbReference>
<dbReference type="EMBL" id="FQZM01000054">
    <property type="protein sequence ID" value="SHJ73311.1"/>
    <property type="molecule type" value="Genomic_DNA"/>
</dbReference>
<dbReference type="OrthoDB" id="1808577at2"/>
<feature type="transmembrane region" description="Helical" evidence="6">
    <location>
        <begin position="51"/>
        <end position="69"/>
    </location>
</feature>
<feature type="transmembrane region" description="Helical" evidence="6">
    <location>
        <begin position="178"/>
        <end position="195"/>
    </location>
</feature>
<feature type="transmembrane region" description="Helical" evidence="6">
    <location>
        <begin position="21"/>
        <end position="45"/>
    </location>
</feature>
<protein>
    <submittedName>
        <fullName evidence="8">O-antigen ligase</fullName>
    </submittedName>
</protein>
<organism evidence="8 9">
    <name type="scientific">Desulfofundulus thermosubterraneus DSM 16057</name>
    <dbReference type="NCBI Taxonomy" id="1121432"/>
    <lineage>
        <taxon>Bacteria</taxon>
        <taxon>Bacillati</taxon>
        <taxon>Bacillota</taxon>
        <taxon>Clostridia</taxon>
        <taxon>Eubacteriales</taxon>
        <taxon>Peptococcaceae</taxon>
        <taxon>Desulfofundulus</taxon>
    </lineage>
</organism>
<dbReference type="SUPFAM" id="SSF48452">
    <property type="entry name" value="TPR-like"/>
    <property type="match status" value="1"/>
</dbReference>
<feature type="transmembrane region" description="Helical" evidence="6">
    <location>
        <begin position="315"/>
        <end position="334"/>
    </location>
</feature>
<feature type="domain" description="O-antigen ligase-related" evidence="7">
    <location>
        <begin position="286"/>
        <end position="429"/>
    </location>
</feature>
<evidence type="ECO:0000313" key="8">
    <source>
        <dbReference type="EMBL" id="SHJ73311.1"/>
    </source>
</evidence>
<feature type="region of interest" description="Disordered" evidence="5">
    <location>
        <begin position="499"/>
        <end position="526"/>
    </location>
</feature>
<feature type="transmembrane region" description="Helical" evidence="6">
    <location>
        <begin position="248"/>
        <end position="267"/>
    </location>
</feature>
<evidence type="ECO:0000259" key="7">
    <source>
        <dbReference type="Pfam" id="PF04932"/>
    </source>
</evidence>
<feature type="transmembrane region" description="Helical" evidence="6">
    <location>
        <begin position="204"/>
        <end position="220"/>
    </location>
</feature>
<accession>A0A1M6LQ61</accession>
<dbReference type="Gene3D" id="1.25.40.10">
    <property type="entry name" value="Tetratricopeptide repeat domain"/>
    <property type="match status" value="1"/>
</dbReference>
<feature type="transmembrane region" description="Helical" evidence="6">
    <location>
        <begin position="535"/>
        <end position="553"/>
    </location>
</feature>
<feature type="transmembrane region" description="Helical" evidence="6">
    <location>
        <begin position="109"/>
        <end position="126"/>
    </location>
</feature>
<evidence type="ECO:0000313" key="9">
    <source>
        <dbReference type="Proteomes" id="UP000184529"/>
    </source>
</evidence>
<feature type="transmembrane region" description="Helical" evidence="6">
    <location>
        <begin position="226"/>
        <end position="241"/>
    </location>
</feature>
<keyword evidence="4 6" id="KW-0472">Membrane</keyword>
<evidence type="ECO:0000256" key="5">
    <source>
        <dbReference type="SAM" id="MobiDB-lite"/>
    </source>
</evidence>
<dbReference type="GO" id="GO:0016020">
    <property type="term" value="C:membrane"/>
    <property type="evidence" value="ECO:0007669"/>
    <property type="project" value="UniProtKB-SubCell"/>
</dbReference>
<gene>
    <name evidence="8" type="ORF">SAMN02745219_03212</name>
</gene>
<dbReference type="STRING" id="1121432.SAMN02745219_03212"/>
<dbReference type="Proteomes" id="UP000184529">
    <property type="component" value="Unassembled WGS sequence"/>
</dbReference>
<dbReference type="InterPro" id="IPR051533">
    <property type="entry name" value="WaaL-like"/>
</dbReference>
<dbReference type="InterPro" id="IPR011990">
    <property type="entry name" value="TPR-like_helical_dom_sf"/>
</dbReference>
<evidence type="ECO:0000256" key="1">
    <source>
        <dbReference type="ARBA" id="ARBA00004141"/>
    </source>
</evidence>
<keyword evidence="8" id="KW-0436">Ligase</keyword>
<dbReference type="PANTHER" id="PTHR37422:SF13">
    <property type="entry name" value="LIPOPOLYSACCHARIDE BIOSYNTHESIS PROTEIN PA4999-RELATED"/>
    <property type="match status" value="1"/>
</dbReference>
<feature type="transmembrane region" description="Helical" evidence="6">
    <location>
        <begin position="279"/>
        <end position="303"/>
    </location>
</feature>
<feature type="transmembrane region" description="Helical" evidence="6">
    <location>
        <begin position="138"/>
        <end position="158"/>
    </location>
</feature>
<keyword evidence="2 6" id="KW-0812">Transmembrane</keyword>
<dbReference type="Pfam" id="PF04932">
    <property type="entry name" value="Wzy_C"/>
    <property type="match status" value="1"/>
</dbReference>
<proteinExistence type="predicted"/>
<evidence type="ECO:0000256" key="6">
    <source>
        <dbReference type="SAM" id="Phobius"/>
    </source>
</evidence>